<dbReference type="AlphaFoldDB" id="A0A846LPE7"/>
<protein>
    <submittedName>
        <fullName evidence="2">Uncharacterized protein</fullName>
    </submittedName>
</protein>
<comment type="caution">
    <text evidence="2">The sequence shown here is derived from an EMBL/GenBank/DDBJ whole genome shotgun (WGS) entry which is preliminary data.</text>
</comment>
<dbReference type="RefSeq" id="WP_208383693.1">
    <property type="nucleotide sequence ID" value="NZ_BAABJU010000024.1"/>
</dbReference>
<evidence type="ECO:0000313" key="1">
    <source>
        <dbReference type="EMBL" id="GGL83306.1"/>
    </source>
</evidence>
<name>A0A846LPE7_9ACTN</name>
<dbReference type="Proteomes" id="UP000648663">
    <property type="component" value="Unassembled WGS sequence"/>
</dbReference>
<evidence type="ECO:0000313" key="2">
    <source>
        <dbReference type="EMBL" id="NIH69287.1"/>
    </source>
</evidence>
<proteinExistence type="predicted"/>
<accession>A0A846LPE7</accession>
<gene>
    <name evidence="2" type="ORF">FB380_003775</name>
    <name evidence="1" type="ORF">GCM10011589_44750</name>
</gene>
<sequence length="50" mass="4847">MLAAYVIVEGGSSLIGGGEPGCSTVGSVLLDASVVIMPLLAGAKKRVGMA</sequence>
<dbReference type="EMBL" id="BMMI01000011">
    <property type="protein sequence ID" value="GGL83306.1"/>
    <property type="molecule type" value="Genomic_DNA"/>
</dbReference>
<evidence type="ECO:0000313" key="3">
    <source>
        <dbReference type="Proteomes" id="UP000552836"/>
    </source>
</evidence>
<reference evidence="2 3" key="3">
    <citation type="submission" date="2020-02" db="EMBL/GenBank/DDBJ databases">
        <title>Sequencing the genomes of 1000 actinobacteria strains.</title>
        <authorList>
            <person name="Klenk H.-P."/>
        </authorList>
    </citation>
    <scope>NUCLEOTIDE SEQUENCE [LARGE SCALE GENOMIC DNA]</scope>
    <source>
        <strain evidence="2 3">DSM 45201</strain>
    </source>
</reference>
<keyword evidence="4" id="KW-1185">Reference proteome</keyword>
<evidence type="ECO:0000313" key="4">
    <source>
        <dbReference type="Proteomes" id="UP000648663"/>
    </source>
</evidence>
<reference evidence="4" key="2">
    <citation type="journal article" date="2019" name="Int. J. Syst. Evol. Microbiol.">
        <title>The Global Catalogue of Microorganisms (GCM) 10K type strain sequencing project: providing services to taxonomists for standard genome sequencing and annotation.</title>
        <authorList>
            <consortium name="The Broad Institute Genomics Platform"/>
            <consortium name="The Broad Institute Genome Sequencing Center for Infectious Disease"/>
            <person name="Wu L."/>
            <person name="Ma J."/>
        </authorList>
    </citation>
    <scope>NUCLEOTIDE SEQUENCE [LARGE SCALE GENOMIC DNA]</scope>
    <source>
        <strain evidence="4">CGMCC 4.5581</strain>
    </source>
</reference>
<dbReference type="Proteomes" id="UP000552836">
    <property type="component" value="Unassembled WGS sequence"/>
</dbReference>
<reference evidence="1" key="1">
    <citation type="journal article" date="2014" name="Int. J. Syst. Evol. Microbiol.">
        <title>Complete genome of a new Firmicutes species belonging to the dominant human colonic microbiota ('Ruminococcus bicirculans') reveals two chromosomes and a selective capacity to utilize plant glucans.</title>
        <authorList>
            <consortium name="NISC Comparative Sequencing Program"/>
            <person name="Wegmann U."/>
            <person name="Louis P."/>
            <person name="Goesmann A."/>
            <person name="Henrissat B."/>
            <person name="Duncan S.H."/>
            <person name="Flint H.J."/>
        </authorList>
    </citation>
    <scope>NUCLEOTIDE SEQUENCE</scope>
    <source>
        <strain evidence="1">CGMCC 4.5581</strain>
    </source>
</reference>
<organism evidence="2 3">
    <name type="scientific">Modestobacter marinus</name>
    <dbReference type="NCBI Taxonomy" id="477641"/>
    <lineage>
        <taxon>Bacteria</taxon>
        <taxon>Bacillati</taxon>
        <taxon>Actinomycetota</taxon>
        <taxon>Actinomycetes</taxon>
        <taxon>Geodermatophilales</taxon>
        <taxon>Geodermatophilaceae</taxon>
        <taxon>Modestobacter</taxon>
    </lineage>
</organism>
<reference evidence="1" key="4">
    <citation type="submission" date="2024-05" db="EMBL/GenBank/DDBJ databases">
        <authorList>
            <person name="Sun Q."/>
            <person name="Zhou Y."/>
        </authorList>
    </citation>
    <scope>NUCLEOTIDE SEQUENCE</scope>
    <source>
        <strain evidence="1">CGMCC 4.5581</strain>
    </source>
</reference>
<dbReference type="EMBL" id="JAAMPA010000002">
    <property type="protein sequence ID" value="NIH69287.1"/>
    <property type="molecule type" value="Genomic_DNA"/>
</dbReference>